<dbReference type="Ensembl" id="ENSUAMT00000041367.1">
    <property type="protein sequence ID" value="ENSUAMP00000037167.1"/>
    <property type="gene ID" value="ENSUAMG00000028133.1"/>
</dbReference>
<keyword evidence="2" id="KW-0479">Metal-binding</keyword>
<keyword evidence="1" id="KW-0540">Nuclease</keyword>
<dbReference type="GO" id="GO:0046872">
    <property type="term" value="F:metal ion binding"/>
    <property type="evidence" value="ECO:0007669"/>
    <property type="project" value="UniProtKB-KW"/>
</dbReference>
<proteinExistence type="predicted"/>
<keyword evidence="6" id="KW-1185">Reference proteome</keyword>
<dbReference type="InterPro" id="IPR033411">
    <property type="entry name" value="Ribonuclease_PIN"/>
</dbReference>
<evidence type="ECO:0000256" key="3">
    <source>
        <dbReference type="ARBA" id="ARBA00022801"/>
    </source>
</evidence>
<dbReference type="PANTHER" id="PTHR12814:SF2">
    <property type="entry name" value="RNA-BINDING PROTEIN NOB1"/>
    <property type="match status" value="1"/>
</dbReference>
<evidence type="ECO:0000256" key="1">
    <source>
        <dbReference type="ARBA" id="ARBA00022722"/>
    </source>
</evidence>
<dbReference type="Gene3D" id="3.40.50.1010">
    <property type="entry name" value="5'-nuclease"/>
    <property type="match status" value="1"/>
</dbReference>
<dbReference type="Pfam" id="PF17146">
    <property type="entry name" value="PIN_6"/>
    <property type="match status" value="1"/>
</dbReference>
<dbReference type="GO" id="GO:0030688">
    <property type="term" value="C:preribosome, small subunit precursor"/>
    <property type="evidence" value="ECO:0007669"/>
    <property type="project" value="TreeGrafter"/>
</dbReference>
<name>A0A452SW61_URSAM</name>
<reference evidence="5" key="3">
    <citation type="submission" date="2025-09" db="UniProtKB">
        <authorList>
            <consortium name="Ensembl"/>
        </authorList>
    </citation>
    <scope>IDENTIFICATION</scope>
</reference>
<dbReference type="GO" id="GO:0030490">
    <property type="term" value="P:maturation of SSU-rRNA"/>
    <property type="evidence" value="ECO:0007669"/>
    <property type="project" value="TreeGrafter"/>
</dbReference>
<feature type="domain" description="Ribonuclease PIN" evidence="4">
    <location>
        <begin position="7"/>
        <end position="64"/>
    </location>
</feature>
<dbReference type="STRING" id="9643.ENSUAMP00000037167"/>
<sequence length="125" mass="14088">MAVVEHVVADAGAFLRDAALQDIGKNIYTIRDVVNEIRDKATRRRLAVLPYELRFKEPFPEYVRLGECLCPGVDGEAGPQPTRSGPTRMRVEVLDILSAFDSETARSRRSWWQRGSLGQESVRPC</sequence>
<evidence type="ECO:0000259" key="4">
    <source>
        <dbReference type="Pfam" id="PF17146"/>
    </source>
</evidence>
<evidence type="ECO:0000313" key="5">
    <source>
        <dbReference type="Ensembl" id="ENSUAMP00000037167.1"/>
    </source>
</evidence>
<keyword evidence="3" id="KW-0378">Hydrolase</keyword>
<evidence type="ECO:0000256" key="2">
    <source>
        <dbReference type="ARBA" id="ARBA00022723"/>
    </source>
</evidence>
<dbReference type="GeneTree" id="ENSGT00940000179071"/>
<dbReference type="GO" id="GO:0004521">
    <property type="term" value="F:RNA endonuclease activity"/>
    <property type="evidence" value="ECO:0007669"/>
    <property type="project" value="TreeGrafter"/>
</dbReference>
<dbReference type="GO" id="GO:0016787">
    <property type="term" value="F:hydrolase activity"/>
    <property type="evidence" value="ECO:0007669"/>
    <property type="project" value="UniProtKB-KW"/>
</dbReference>
<dbReference type="InterPro" id="IPR039907">
    <property type="entry name" value="NOB1"/>
</dbReference>
<evidence type="ECO:0000313" key="6">
    <source>
        <dbReference type="Proteomes" id="UP000291022"/>
    </source>
</evidence>
<reference evidence="5" key="2">
    <citation type="submission" date="2025-08" db="UniProtKB">
        <authorList>
            <consortium name="Ensembl"/>
        </authorList>
    </citation>
    <scope>IDENTIFICATION</scope>
</reference>
<accession>A0A452SW61</accession>
<dbReference type="AlphaFoldDB" id="A0A452SW61"/>
<dbReference type="Proteomes" id="UP000291022">
    <property type="component" value="Unassembled WGS sequence"/>
</dbReference>
<reference evidence="6" key="1">
    <citation type="submission" date="2016-06" db="EMBL/GenBank/DDBJ databases">
        <title>De novo assembly and RNA-Seq shows season-dependent expression and editing in black bear kidneys.</title>
        <authorList>
            <person name="Korstanje R."/>
            <person name="Srivastava A."/>
            <person name="Sarsani V.K."/>
            <person name="Sheehan S.M."/>
            <person name="Seger R.L."/>
            <person name="Barter M.E."/>
            <person name="Lindqvist C."/>
            <person name="Brody L.C."/>
            <person name="Mullikin J.C."/>
        </authorList>
    </citation>
    <scope>NUCLEOTIDE SEQUENCE [LARGE SCALE GENOMIC DNA]</scope>
</reference>
<organism evidence="5 6">
    <name type="scientific">Ursus americanus</name>
    <name type="common">American black bear</name>
    <name type="synonym">Euarctos americanus</name>
    <dbReference type="NCBI Taxonomy" id="9643"/>
    <lineage>
        <taxon>Eukaryota</taxon>
        <taxon>Metazoa</taxon>
        <taxon>Chordata</taxon>
        <taxon>Craniata</taxon>
        <taxon>Vertebrata</taxon>
        <taxon>Euteleostomi</taxon>
        <taxon>Mammalia</taxon>
        <taxon>Eutheria</taxon>
        <taxon>Laurasiatheria</taxon>
        <taxon>Carnivora</taxon>
        <taxon>Caniformia</taxon>
        <taxon>Ursidae</taxon>
        <taxon>Ursus</taxon>
    </lineage>
</organism>
<protein>
    <recommendedName>
        <fullName evidence="4">Ribonuclease PIN domain-containing protein</fullName>
    </recommendedName>
</protein>
<dbReference type="PANTHER" id="PTHR12814">
    <property type="entry name" value="RNA-BINDING PROTEIN NOB1"/>
    <property type="match status" value="1"/>
</dbReference>